<dbReference type="Pfam" id="PF03372">
    <property type="entry name" value="Exo_endo_phos"/>
    <property type="match status" value="1"/>
</dbReference>
<proteinExistence type="predicted"/>
<gene>
    <name evidence="2" type="ORF">GCM10009750_01090</name>
</gene>
<feature type="domain" description="Endonuclease/exonuclease/phosphatase" evidence="1">
    <location>
        <begin position="4"/>
        <end position="225"/>
    </location>
</feature>
<dbReference type="EMBL" id="BAAANK010000001">
    <property type="protein sequence ID" value="GAA1822490.1"/>
    <property type="molecule type" value="Genomic_DNA"/>
</dbReference>
<dbReference type="GO" id="GO:0004519">
    <property type="term" value="F:endonuclease activity"/>
    <property type="evidence" value="ECO:0007669"/>
    <property type="project" value="UniProtKB-KW"/>
</dbReference>
<accession>A0ABN2MFH8</accession>
<protein>
    <submittedName>
        <fullName evidence="2">Endonuclease/exonuclease/phosphatase family protein</fullName>
    </submittedName>
</protein>
<keyword evidence="2" id="KW-0540">Nuclease</keyword>
<keyword evidence="2" id="KW-0378">Hydrolase</keyword>
<dbReference type="InterPro" id="IPR005135">
    <property type="entry name" value="Endo/exonuclease/phosphatase"/>
</dbReference>
<reference evidence="2 3" key="1">
    <citation type="journal article" date="2019" name="Int. J. Syst. Evol. Microbiol.">
        <title>The Global Catalogue of Microorganisms (GCM) 10K type strain sequencing project: providing services to taxonomists for standard genome sequencing and annotation.</title>
        <authorList>
            <consortium name="The Broad Institute Genomics Platform"/>
            <consortium name="The Broad Institute Genome Sequencing Center for Infectious Disease"/>
            <person name="Wu L."/>
            <person name="Ma J."/>
        </authorList>
    </citation>
    <scope>NUCLEOTIDE SEQUENCE [LARGE SCALE GENOMIC DNA]</scope>
    <source>
        <strain evidence="2 3">JCM 14323</strain>
    </source>
</reference>
<dbReference type="InterPro" id="IPR036691">
    <property type="entry name" value="Endo/exonu/phosph_ase_sf"/>
</dbReference>
<keyword evidence="2" id="KW-0255">Endonuclease</keyword>
<keyword evidence="3" id="KW-1185">Reference proteome</keyword>
<comment type="caution">
    <text evidence="2">The sequence shown here is derived from an EMBL/GenBank/DDBJ whole genome shotgun (WGS) entry which is preliminary data.</text>
</comment>
<evidence type="ECO:0000313" key="3">
    <source>
        <dbReference type="Proteomes" id="UP001501746"/>
    </source>
</evidence>
<dbReference type="SUPFAM" id="SSF56219">
    <property type="entry name" value="DNase I-like"/>
    <property type="match status" value="1"/>
</dbReference>
<name>A0ABN2MFH8_9MICO</name>
<dbReference type="Gene3D" id="3.60.10.10">
    <property type="entry name" value="Endonuclease/exonuclease/phosphatase"/>
    <property type="match status" value="1"/>
</dbReference>
<evidence type="ECO:0000259" key="1">
    <source>
        <dbReference type="Pfam" id="PF03372"/>
    </source>
</evidence>
<sequence length="246" mass="26680">MRIATLNLRHGGGPCVRSLLEQIARIDADVLVLTEFRTPGVALIDGLHSLGYQTTTSLPPGSSNGIAIASRSVIDRSWSLAQDLDPDLDSHRLWAVATNGLSLVGVYLPQRKLKLPYWDAVISAAASGHLNAGVLIGDWNTGTNTLDKSPAGAGFDGADRLAALEATGYVDPWRLSHPDEREYSWFSTAGNGFRVDHVYVHPSLLDDVLNAFYDQTPLAERATDHAALILELSDEFRSNPDLPRNV</sequence>
<dbReference type="Proteomes" id="UP001501746">
    <property type="component" value="Unassembled WGS sequence"/>
</dbReference>
<dbReference type="RefSeq" id="WP_157425689.1">
    <property type="nucleotide sequence ID" value="NZ_BAAANK010000001.1"/>
</dbReference>
<organism evidence="2 3">
    <name type="scientific">Agromyces salentinus</name>
    <dbReference type="NCBI Taxonomy" id="269421"/>
    <lineage>
        <taxon>Bacteria</taxon>
        <taxon>Bacillati</taxon>
        <taxon>Actinomycetota</taxon>
        <taxon>Actinomycetes</taxon>
        <taxon>Micrococcales</taxon>
        <taxon>Microbacteriaceae</taxon>
        <taxon>Agromyces</taxon>
    </lineage>
</organism>
<evidence type="ECO:0000313" key="2">
    <source>
        <dbReference type="EMBL" id="GAA1822490.1"/>
    </source>
</evidence>